<keyword evidence="2" id="KW-1185">Reference proteome</keyword>
<keyword evidence="1" id="KW-0378">Hydrolase</keyword>
<protein>
    <submittedName>
        <fullName evidence="1">HAD family hydrolase</fullName>
    </submittedName>
</protein>
<dbReference type="InterPro" id="IPR041492">
    <property type="entry name" value="HAD_2"/>
</dbReference>
<dbReference type="InterPro" id="IPR050155">
    <property type="entry name" value="HAD-like_hydrolase_sf"/>
</dbReference>
<proteinExistence type="predicted"/>
<dbReference type="SUPFAM" id="SSF56784">
    <property type="entry name" value="HAD-like"/>
    <property type="match status" value="1"/>
</dbReference>
<reference evidence="1" key="2">
    <citation type="submission" date="2022-04" db="EMBL/GenBank/DDBJ databases">
        <title>Antimicrobial genetic elements in methicillin-resistant Macrococcus armenti.</title>
        <authorList>
            <person name="Keller J.E."/>
            <person name="Schwendener S."/>
            <person name="Pantucek R."/>
            <person name="Perreten V."/>
        </authorList>
    </citation>
    <scope>NUCLEOTIDE SEQUENCE</scope>
    <source>
        <strain evidence="1">CCM 2609</strain>
    </source>
</reference>
<accession>A0ABY3ZTM1</accession>
<evidence type="ECO:0000313" key="1">
    <source>
        <dbReference type="EMBL" id="UOB20173.1"/>
    </source>
</evidence>
<dbReference type="EMBL" id="CP094348">
    <property type="protein sequence ID" value="UOB20173.1"/>
    <property type="molecule type" value="Genomic_DNA"/>
</dbReference>
<dbReference type="PANTHER" id="PTHR43434">
    <property type="entry name" value="PHOSPHOGLYCOLATE PHOSPHATASE"/>
    <property type="match status" value="1"/>
</dbReference>
<dbReference type="Pfam" id="PF13419">
    <property type="entry name" value="HAD_2"/>
    <property type="match status" value="1"/>
</dbReference>
<dbReference type="Gene3D" id="1.10.150.240">
    <property type="entry name" value="Putative phosphatase, domain 2"/>
    <property type="match status" value="1"/>
</dbReference>
<dbReference type="InterPro" id="IPR023214">
    <property type="entry name" value="HAD_sf"/>
</dbReference>
<name>A0ABY3ZTM1_9STAP</name>
<dbReference type="GO" id="GO:0016787">
    <property type="term" value="F:hydrolase activity"/>
    <property type="evidence" value="ECO:0007669"/>
    <property type="project" value="UniProtKB-KW"/>
</dbReference>
<evidence type="ECO:0000313" key="2">
    <source>
        <dbReference type="Proteomes" id="UP000830343"/>
    </source>
</evidence>
<gene>
    <name evidence="1" type="ORF">MRZ06_09245</name>
</gene>
<dbReference type="RefSeq" id="WP_243365522.1">
    <property type="nucleotide sequence ID" value="NZ_CP094348.1"/>
</dbReference>
<dbReference type="InterPro" id="IPR036412">
    <property type="entry name" value="HAD-like_sf"/>
</dbReference>
<dbReference type="Gene3D" id="3.40.50.1000">
    <property type="entry name" value="HAD superfamily/HAD-like"/>
    <property type="match status" value="1"/>
</dbReference>
<dbReference type="Proteomes" id="UP000830343">
    <property type="component" value="Chromosome"/>
</dbReference>
<dbReference type="CDD" id="cd04302">
    <property type="entry name" value="HAD_5NT"/>
    <property type="match status" value="1"/>
</dbReference>
<reference evidence="1" key="1">
    <citation type="submission" date="2022-03" db="EMBL/GenBank/DDBJ databases">
        <authorList>
            <person name="Vrbovska V."/>
            <person name="Kovarovic V."/>
            <person name="Botka T."/>
            <person name="Pantucek R."/>
        </authorList>
    </citation>
    <scope>NUCLEOTIDE SEQUENCE</scope>
    <source>
        <strain evidence="1">CCM 2609</strain>
    </source>
</reference>
<dbReference type="PANTHER" id="PTHR43434:SF20">
    <property type="entry name" value="5'-NUCLEOTIDASE"/>
    <property type="match status" value="1"/>
</dbReference>
<dbReference type="InterPro" id="IPR023198">
    <property type="entry name" value="PGP-like_dom2"/>
</dbReference>
<sequence>MYKNILFDLDGTITDPFLGITNSIIYSLEKMNIEAPDNNALKHFIGPPLQESYETNYNLIGDDNQAAVQHYRAYFSEKGMYENKVYPGIEILLNTLISQQKQLYIATSKPTHFAKPILEHFNLAHYFNDIIGSNLDGTRTDKAEVIATVISEHQLDPKQTIMIGDRKHDIIGAQKNNIDSIGVLYGYGGQEEIKDASPTHTIATVDYLLDVLI</sequence>
<organism evidence="1 2">
    <name type="scientific">Macrococcus armenti</name>
    <dbReference type="NCBI Taxonomy" id="2875764"/>
    <lineage>
        <taxon>Bacteria</taxon>
        <taxon>Bacillati</taxon>
        <taxon>Bacillota</taxon>
        <taxon>Bacilli</taxon>
        <taxon>Bacillales</taxon>
        <taxon>Staphylococcaceae</taxon>
        <taxon>Macrococcus</taxon>
    </lineage>
</organism>